<feature type="non-terminal residue" evidence="2">
    <location>
        <position position="116"/>
    </location>
</feature>
<evidence type="ECO:0000313" key="2">
    <source>
        <dbReference type="EMBL" id="SLM38380.1"/>
    </source>
</evidence>
<sequence length="116" mass="12221">MCEGKIVAGLVKAVVLYGLAPSTTRGRHTLELKKLASVRISTNPLSLAITPSTSSTNATIAIADLMKSVTIVEVSSSFAMKEVARHFASLWSSSVTATGDNEWLVADMDGNLAVLK</sequence>
<dbReference type="Proteomes" id="UP000192927">
    <property type="component" value="Unassembled WGS sequence"/>
</dbReference>
<dbReference type="GO" id="GO:0003676">
    <property type="term" value="F:nucleic acid binding"/>
    <property type="evidence" value="ECO:0007669"/>
    <property type="project" value="InterPro"/>
</dbReference>
<protein>
    <submittedName>
        <fullName evidence="2">Cleavage/polyadenylation specificity factor, A subunit, C-terminal</fullName>
    </submittedName>
</protein>
<proteinExistence type="predicted"/>
<feature type="domain" description="RSE1/DDB1/CPSF1 C-terminal" evidence="1">
    <location>
        <begin position="3"/>
        <end position="115"/>
    </location>
</feature>
<dbReference type="Gene3D" id="2.130.10.10">
    <property type="entry name" value="YVTN repeat-like/Quinoprotein amine dehydrogenase"/>
    <property type="match status" value="1"/>
</dbReference>
<evidence type="ECO:0000313" key="3">
    <source>
        <dbReference type="Proteomes" id="UP000192927"/>
    </source>
</evidence>
<evidence type="ECO:0000259" key="1">
    <source>
        <dbReference type="Pfam" id="PF03178"/>
    </source>
</evidence>
<dbReference type="Pfam" id="PF03178">
    <property type="entry name" value="CPSF_A"/>
    <property type="match status" value="1"/>
</dbReference>
<keyword evidence="3" id="KW-1185">Reference proteome</keyword>
<dbReference type="InterPro" id="IPR004871">
    <property type="entry name" value="RSE1/DDB1/CPSF1_C"/>
</dbReference>
<organism evidence="2 3">
    <name type="scientific">Lasallia pustulata</name>
    <dbReference type="NCBI Taxonomy" id="136370"/>
    <lineage>
        <taxon>Eukaryota</taxon>
        <taxon>Fungi</taxon>
        <taxon>Dikarya</taxon>
        <taxon>Ascomycota</taxon>
        <taxon>Pezizomycotina</taxon>
        <taxon>Lecanoromycetes</taxon>
        <taxon>OSLEUM clade</taxon>
        <taxon>Umbilicariomycetidae</taxon>
        <taxon>Umbilicariales</taxon>
        <taxon>Umbilicariaceae</taxon>
        <taxon>Lasallia</taxon>
    </lineage>
</organism>
<dbReference type="AlphaFoldDB" id="A0A1W5D5V1"/>
<reference evidence="3" key="1">
    <citation type="submission" date="2017-03" db="EMBL/GenBank/DDBJ databases">
        <authorList>
            <person name="Sharma R."/>
            <person name="Thines M."/>
        </authorList>
    </citation>
    <scope>NUCLEOTIDE SEQUENCE [LARGE SCALE GENOMIC DNA]</scope>
</reference>
<dbReference type="GO" id="GO:0005634">
    <property type="term" value="C:nucleus"/>
    <property type="evidence" value="ECO:0007669"/>
    <property type="project" value="InterPro"/>
</dbReference>
<name>A0A1W5D5V1_9LECA</name>
<dbReference type="InterPro" id="IPR015943">
    <property type="entry name" value="WD40/YVTN_repeat-like_dom_sf"/>
</dbReference>
<dbReference type="EMBL" id="FWEW01002427">
    <property type="protein sequence ID" value="SLM38380.1"/>
    <property type="molecule type" value="Genomic_DNA"/>
</dbReference>
<accession>A0A1W5D5V1</accession>